<dbReference type="EMBL" id="CAJNOM010000526">
    <property type="protein sequence ID" value="CAF1485351.1"/>
    <property type="molecule type" value="Genomic_DNA"/>
</dbReference>
<name>A0A814XA26_9BILA</name>
<evidence type="ECO:0000313" key="2">
    <source>
        <dbReference type="EMBL" id="CAF1485351.1"/>
    </source>
</evidence>
<evidence type="ECO:0000313" key="3">
    <source>
        <dbReference type="Proteomes" id="UP000663832"/>
    </source>
</evidence>
<reference evidence="1" key="1">
    <citation type="submission" date="2021-02" db="EMBL/GenBank/DDBJ databases">
        <authorList>
            <person name="Nowell W R."/>
        </authorList>
    </citation>
    <scope>NUCLEOTIDE SEQUENCE</scope>
</reference>
<dbReference type="AlphaFoldDB" id="A0A814XA26"/>
<sequence length="147" mass="16297">MSNRDDENLQHLCQFLVNHNAASGTLQFDKSEFSRLPDDANTMSQPTPEDLKQVGDALYHSLTVGPHSMMIGTDGGSVQFIAAQFKNMNMRGSKLEPKVIEVALTKIIDNLDQYPQLNAIKCNLSYNDNGSMMTAKGVRTFCVKGRQ</sequence>
<dbReference type="Proteomes" id="UP000663832">
    <property type="component" value="Unassembled WGS sequence"/>
</dbReference>
<keyword evidence="3" id="KW-1185">Reference proteome</keyword>
<dbReference type="Proteomes" id="UP000663877">
    <property type="component" value="Unassembled WGS sequence"/>
</dbReference>
<protein>
    <submittedName>
        <fullName evidence="1">Uncharacterized protein</fullName>
    </submittedName>
</protein>
<organism evidence="1 4">
    <name type="scientific">Adineta steineri</name>
    <dbReference type="NCBI Taxonomy" id="433720"/>
    <lineage>
        <taxon>Eukaryota</taxon>
        <taxon>Metazoa</taxon>
        <taxon>Spiralia</taxon>
        <taxon>Gnathifera</taxon>
        <taxon>Rotifera</taxon>
        <taxon>Eurotatoria</taxon>
        <taxon>Bdelloidea</taxon>
        <taxon>Adinetida</taxon>
        <taxon>Adinetidae</taxon>
        <taxon>Adineta</taxon>
    </lineage>
</organism>
<accession>A0A814XA26</accession>
<comment type="caution">
    <text evidence="1">The sequence shown here is derived from an EMBL/GenBank/DDBJ whole genome shotgun (WGS) entry which is preliminary data.</text>
</comment>
<evidence type="ECO:0000313" key="1">
    <source>
        <dbReference type="EMBL" id="CAF1208510.1"/>
    </source>
</evidence>
<proteinExistence type="predicted"/>
<dbReference type="EMBL" id="CAJNOI010000248">
    <property type="protein sequence ID" value="CAF1208510.1"/>
    <property type="molecule type" value="Genomic_DNA"/>
</dbReference>
<gene>
    <name evidence="1" type="ORF">BJG266_LOCUS27310</name>
    <name evidence="2" type="ORF">QVE165_LOCUS42513</name>
</gene>
<evidence type="ECO:0000313" key="4">
    <source>
        <dbReference type="Proteomes" id="UP000663877"/>
    </source>
</evidence>
<dbReference type="OrthoDB" id="10011568at2759"/>